<name>A0ACC2FDF7_DALPE</name>
<gene>
    <name evidence="1" type="ORF">DPEC_G00304540</name>
</gene>
<proteinExistence type="predicted"/>
<accession>A0ACC2FDF7</accession>
<dbReference type="EMBL" id="CM055756">
    <property type="protein sequence ID" value="KAJ7989438.1"/>
    <property type="molecule type" value="Genomic_DNA"/>
</dbReference>
<sequence>MCVCRQARMGQRTPDGRIVPLRYPLLCLAPIGEGRELLAGRSWPQLLSLARAPLWLWPAASRPTALSFPAGLGARMRPGTERCELGIPDKQQEVEASSLF</sequence>
<dbReference type="Proteomes" id="UP001157502">
    <property type="component" value="Chromosome 29"/>
</dbReference>
<organism evidence="1 2">
    <name type="scientific">Dallia pectoralis</name>
    <name type="common">Alaska blackfish</name>
    <dbReference type="NCBI Taxonomy" id="75939"/>
    <lineage>
        <taxon>Eukaryota</taxon>
        <taxon>Metazoa</taxon>
        <taxon>Chordata</taxon>
        <taxon>Craniata</taxon>
        <taxon>Vertebrata</taxon>
        <taxon>Euteleostomi</taxon>
        <taxon>Actinopterygii</taxon>
        <taxon>Neopterygii</taxon>
        <taxon>Teleostei</taxon>
        <taxon>Protacanthopterygii</taxon>
        <taxon>Esociformes</taxon>
        <taxon>Umbridae</taxon>
        <taxon>Dallia</taxon>
    </lineage>
</organism>
<evidence type="ECO:0000313" key="2">
    <source>
        <dbReference type="Proteomes" id="UP001157502"/>
    </source>
</evidence>
<reference evidence="1" key="1">
    <citation type="submission" date="2021-05" db="EMBL/GenBank/DDBJ databases">
        <authorList>
            <person name="Pan Q."/>
            <person name="Jouanno E."/>
            <person name="Zahm M."/>
            <person name="Klopp C."/>
            <person name="Cabau C."/>
            <person name="Louis A."/>
            <person name="Berthelot C."/>
            <person name="Parey E."/>
            <person name="Roest Crollius H."/>
            <person name="Montfort J."/>
            <person name="Robinson-Rechavi M."/>
            <person name="Bouchez O."/>
            <person name="Lampietro C."/>
            <person name="Lopez Roques C."/>
            <person name="Donnadieu C."/>
            <person name="Postlethwait J."/>
            <person name="Bobe J."/>
            <person name="Dillon D."/>
            <person name="Chandos A."/>
            <person name="von Hippel F."/>
            <person name="Guiguen Y."/>
        </authorList>
    </citation>
    <scope>NUCLEOTIDE SEQUENCE</scope>
    <source>
        <strain evidence="1">YG-Jan2019</strain>
    </source>
</reference>
<keyword evidence="2" id="KW-1185">Reference proteome</keyword>
<evidence type="ECO:0000313" key="1">
    <source>
        <dbReference type="EMBL" id="KAJ7989438.1"/>
    </source>
</evidence>
<protein>
    <submittedName>
        <fullName evidence="1">Uncharacterized protein</fullName>
    </submittedName>
</protein>
<comment type="caution">
    <text evidence="1">The sequence shown here is derived from an EMBL/GenBank/DDBJ whole genome shotgun (WGS) entry which is preliminary data.</text>
</comment>